<keyword evidence="1" id="KW-0812">Transmembrane</keyword>
<dbReference type="EMBL" id="NRRL01000058">
    <property type="protein sequence ID" value="MBK1669698.1"/>
    <property type="molecule type" value="Genomic_DNA"/>
</dbReference>
<protein>
    <recommendedName>
        <fullName evidence="4">GGDEF-domain containing protein</fullName>
    </recommendedName>
</protein>
<proteinExistence type="predicted"/>
<gene>
    <name evidence="2" type="ORF">CKO28_16790</name>
</gene>
<keyword evidence="1" id="KW-1133">Transmembrane helix</keyword>
<feature type="transmembrane region" description="Helical" evidence="1">
    <location>
        <begin position="73"/>
        <end position="94"/>
    </location>
</feature>
<evidence type="ECO:0000313" key="3">
    <source>
        <dbReference type="Proteomes" id="UP001296873"/>
    </source>
</evidence>
<comment type="caution">
    <text evidence="2">The sequence shown here is derived from an EMBL/GenBank/DDBJ whole genome shotgun (WGS) entry which is preliminary data.</text>
</comment>
<keyword evidence="1" id="KW-0472">Membrane</keyword>
<sequence length="111" mass="12052">MARLETAYGPLPTDPGEQSRLFYKIYSAYSDRVGVLDAHGSYLAARDIGIINLILFILLPGFAWWATADVYRAAMYACALFSAYVLTAAAAQVYGVRLVENVLAAASADHD</sequence>
<dbReference type="Proteomes" id="UP001296873">
    <property type="component" value="Unassembled WGS sequence"/>
</dbReference>
<evidence type="ECO:0000313" key="2">
    <source>
        <dbReference type="EMBL" id="MBK1669698.1"/>
    </source>
</evidence>
<keyword evidence="3" id="KW-1185">Reference proteome</keyword>
<feature type="transmembrane region" description="Helical" evidence="1">
    <location>
        <begin position="48"/>
        <end position="67"/>
    </location>
</feature>
<evidence type="ECO:0000256" key="1">
    <source>
        <dbReference type="SAM" id="Phobius"/>
    </source>
</evidence>
<evidence type="ECO:0008006" key="4">
    <source>
        <dbReference type="Google" id="ProtNLM"/>
    </source>
</evidence>
<name>A0ABS1DIY9_9PROT</name>
<organism evidence="2 3">
    <name type="scientific">Rhodovibrio sodomensis</name>
    <dbReference type="NCBI Taxonomy" id="1088"/>
    <lineage>
        <taxon>Bacteria</taxon>
        <taxon>Pseudomonadati</taxon>
        <taxon>Pseudomonadota</taxon>
        <taxon>Alphaproteobacteria</taxon>
        <taxon>Rhodospirillales</taxon>
        <taxon>Rhodovibrionaceae</taxon>
        <taxon>Rhodovibrio</taxon>
    </lineage>
</organism>
<reference evidence="2 3" key="1">
    <citation type="journal article" date="2020" name="Microorganisms">
        <title>Osmotic Adaptation and Compatible Solute Biosynthesis of Phototrophic Bacteria as Revealed from Genome Analyses.</title>
        <authorList>
            <person name="Imhoff J.F."/>
            <person name="Rahn T."/>
            <person name="Kunzel S."/>
            <person name="Keller A."/>
            <person name="Neulinger S.C."/>
        </authorList>
    </citation>
    <scope>NUCLEOTIDE SEQUENCE [LARGE SCALE GENOMIC DNA]</scope>
    <source>
        <strain evidence="2 3">DSM 9895</strain>
    </source>
</reference>
<accession>A0ABS1DIY9</accession>